<reference evidence="1" key="1">
    <citation type="submission" date="2020-10" db="EMBL/GenBank/DDBJ databases">
        <authorList>
            <person name="Castelo-Branco R."/>
            <person name="Eusebio N."/>
            <person name="Adriana R."/>
            <person name="Vieira A."/>
            <person name="Brugerolle De Fraissinette N."/>
            <person name="Rezende De Castro R."/>
            <person name="Schneider M.P."/>
            <person name="Vasconcelos V."/>
            <person name="Leao P.N."/>
        </authorList>
    </citation>
    <scope>NUCLEOTIDE SEQUENCE</scope>
    <source>
        <strain evidence="1">LEGE 11467</strain>
    </source>
</reference>
<comment type="caution">
    <text evidence="1">The sequence shown here is derived from an EMBL/GenBank/DDBJ whole genome shotgun (WGS) entry which is preliminary data.</text>
</comment>
<dbReference type="EMBL" id="JADEXN010000209">
    <property type="protein sequence ID" value="MBE9041542.1"/>
    <property type="molecule type" value="Genomic_DNA"/>
</dbReference>
<protein>
    <submittedName>
        <fullName evidence="1">DUF4276 family protein</fullName>
    </submittedName>
</protein>
<evidence type="ECO:0000313" key="2">
    <source>
        <dbReference type="Proteomes" id="UP000621799"/>
    </source>
</evidence>
<dbReference type="InterPro" id="IPR025455">
    <property type="entry name" value="DUF4276"/>
</dbReference>
<dbReference type="Proteomes" id="UP000621799">
    <property type="component" value="Unassembled WGS sequence"/>
</dbReference>
<keyword evidence="2" id="KW-1185">Reference proteome</keyword>
<accession>A0A928Z7K8</accession>
<organism evidence="1 2">
    <name type="scientific">Zarconia navalis LEGE 11467</name>
    <dbReference type="NCBI Taxonomy" id="1828826"/>
    <lineage>
        <taxon>Bacteria</taxon>
        <taxon>Bacillati</taxon>
        <taxon>Cyanobacteriota</taxon>
        <taxon>Cyanophyceae</taxon>
        <taxon>Oscillatoriophycideae</taxon>
        <taxon>Oscillatoriales</taxon>
        <taxon>Oscillatoriales incertae sedis</taxon>
        <taxon>Zarconia</taxon>
        <taxon>Zarconia navalis</taxon>
    </lineage>
</organism>
<dbReference type="AlphaFoldDB" id="A0A928Z7K8"/>
<gene>
    <name evidence="1" type="ORF">IQ235_12200</name>
</gene>
<name>A0A928Z7K8_9CYAN</name>
<evidence type="ECO:0000313" key="1">
    <source>
        <dbReference type="EMBL" id="MBE9041542.1"/>
    </source>
</evidence>
<sequence>MHLEILVEEYSAEVALEQLLPKILPSDIEFEIRSFRGKKDLLKKLPQRLKGYQAWLPENWRILVLCDRDNEDCKKLKKILEDCATSNGFTTKSSSETQKFILLNRIAIEELEAWFLGDAIAIYQAYPKIEKSFAARQRYRDPDAIKGGTWEALEDLLQKKGYHPGGLNKVEAARKISEYMQTKNNRSVSFQCFCSGIQAFFSSDENSNE</sequence>
<dbReference type="Pfam" id="PF14103">
    <property type="entry name" value="DUF4276"/>
    <property type="match status" value="1"/>
</dbReference>
<proteinExistence type="predicted"/>